<comment type="caution">
    <text evidence="3">The sequence shown here is derived from an EMBL/GenBank/DDBJ whole genome shotgun (WGS) entry which is preliminary data.</text>
</comment>
<dbReference type="InterPro" id="IPR002559">
    <property type="entry name" value="Transposase_11"/>
</dbReference>
<evidence type="ECO:0000313" key="3">
    <source>
        <dbReference type="EMBL" id="OAD46461.1"/>
    </source>
</evidence>
<accession>A0A176TFN2</accession>
<sequence>MKNHPFFKLFLCYKPRQASGNSFRLKNNAKETLLEEFDLEQATPDNILRDAKIGLNYKDDNGLEKQVELRLVSFYHQEKNKAYYFISNLFELPAEQIAMLYKKRWEIELLFKKIKQNFPLQYFYRDNKNAIQIQIWSTLIALLLITVMKKKLTKSSIQ</sequence>
<keyword evidence="1" id="KW-0472">Membrane</keyword>
<dbReference type="GO" id="GO:0004803">
    <property type="term" value="F:transposase activity"/>
    <property type="evidence" value="ECO:0007669"/>
    <property type="project" value="InterPro"/>
</dbReference>
<dbReference type="Proteomes" id="UP000076923">
    <property type="component" value="Unassembled WGS sequence"/>
</dbReference>
<dbReference type="GO" id="GO:0006313">
    <property type="term" value="P:DNA transposition"/>
    <property type="evidence" value="ECO:0007669"/>
    <property type="project" value="InterPro"/>
</dbReference>
<evidence type="ECO:0000256" key="1">
    <source>
        <dbReference type="SAM" id="Phobius"/>
    </source>
</evidence>
<proteinExistence type="predicted"/>
<protein>
    <recommendedName>
        <fullName evidence="2">Transposase IS4-like domain-containing protein</fullName>
    </recommendedName>
</protein>
<dbReference type="AlphaFoldDB" id="A0A176TFN2"/>
<feature type="domain" description="Transposase IS4-like" evidence="2">
    <location>
        <begin position="25"/>
        <end position="144"/>
    </location>
</feature>
<feature type="transmembrane region" description="Helical" evidence="1">
    <location>
        <begin position="130"/>
        <end position="148"/>
    </location>
</feature>
<dbReference type="PANTHER" id="PTHR33258">
    <property type="entry name" value="TRANSPOSASE INSL FOR INSERTION SEQUENCE ELEMENT IS186A-RELATED"/>
    <property type="match status" value="1"/>
</dbReference>
<keyword evidence="1" id="KW-1133">Transmembrane helix</keyword>
<dbReference type="InterPro" id="IPR012337">
    <property type="entry name" value="RNaseH-like_sf"/>
</dbReference>
<organism evidence="3 4">
    <name type="scientific">Polaribacter atrinae</name>
    <dbReference type="NCBI Taxonomy" id="1333662"/>
    <lineage>
        <taxon>Bacteria</taxon>
        <taxon>Pseudomonadati</taxon>
        <taxon>Bacteroidota</taxon>
        <taxon>Flavobacteriia</taxon>
        <taxon>Flavobacteriales</taxon>
        <taxon>Flavobacteriaceae</taxon>
    </lineage>
</organism>
<gene>
    <name evidence="3" type="ORF">LPB303_02720</name>
</gene>
<dbReference type="OrthoDB" id="7327264at2"/>
<reference evidence="3 4" key="1">
    <citation type="submission" date="2016-02" db="EMBL/GenBank/DDBJ databases">
        <title>Draft genome sequence of Polaribacter atrinae KACC17473.</title>
        <authorList>
            <person name="Shin S.-K."/>
            <person name="Yi H."/>
        </authorList>
    </citation>
    <scope>NUCLEOTIDE SEQUENCE [LARGE SCALE GENOMIC DNA]</scope>
    <source>
        <strain evidence="3 4">KACC 17473</strain>
    </source>
</reference>
<keyword evidence="4" id="KW-1185">Reference proteome</keyword>
<keyword evidence="1" id="KW-0812">Transmembrane</keyword>
<dbReference type="GO" id="GO:0003677">
    <property type="term" value="F:DNA binding"/>
    <property type="evidence" value="ECO:0007669"/>
    <property type="project" value="InterPro"/>
</dbReference>
<dbReference type="SUPFAM" id="SSF53098">
    <property type="entry name" value="Ribonuclease H-like"/>
    <property type="match status" value="1"/>
</dbReference>
<dbReference type="STRING" id="1333662.LPB303_02720"/>
<dbReference type="EMBL" id="LVWE01000003">
    <property type="protein sequence ID" value="OAD46461.1"/>
    <property type="molecule type" value="Genomic_DNA"/>
</dbReference>
<evidence type="ECO:0000259" key="2">
    <source>
        <dbReference type="Pfam" id="PF01609"/>
    </source>
</evidence>
<dbReference type="Pfam" id="PF01609">
    <property type="entry name" value="DDE_Tnp_1"/>
    <property type="match status" value="1"/>
</dbReference>
<name>A0A176TFN2_9FLAO</name>
<dbReference type="PANTHER" id="PTHR33258:SF1">
    <property type="entry name" value="TRANSPOSASE INSL FOR INSERTION SEQUENCE ELEMENT IS186A-RELATED"/>
    <property type="match status" value="1"/>
</dbReference>
<dbReference type="RefSeq" id="WP_068447855.1">
    <property type="nucleotide sequence ID" value="NZ_CAXHZY010000001.1"/>
</dbReference>
<evidence type="ECO:0000313" key="4">
    <source>
        <dbReference type="Proteomes" id="UP000076923"/>
    </source>
</evidence>